<evidence type="ECO:0000256" key="1">
    <source>
        <dbReference type="ARBA" id="ARBA00022723"/>
    </source>
</evidence>
<protein>
    <recommendedName>
        <fullName evidence="6">DNL-type domain-containing protein</fullName>
    </recommendedName>
</protein>
<dbReference type="Pfam" id="PF05180">
    <property type="entry name" value="zf-DNL"/>
    <property type="match status" value="1"/>
</dbReference>
<reference evidence="7" key="1">
    <citation type="submission" date="2021-01" db="EMBL/GenBank/DDBJ databases">
        <authorList>
            <person name="Corre E."/>
            <person name="Pelletier E."/>
            <person name="Niang G."/>
            <person name="Scheremetjew M."/>
            <person name="Finn R."/>
            <person name="Kale V."/>
            <person name="Holt S."/>
            <person name="Cochrane G."/>
            <person name="Meng A."/>
            <person name="Brown T."/>
            <person name="Cohen L."/>
        </authorList>
    </citation>
    <scope>NUCLEOTIDE SEQUENCE</scope>
    <source>
        <strain evidence="7">PLY429</strain>
    </source>
</reference>
<accession>A0A7S1X9S7</accession>
<dbReference type="PANTHER" id="PTHR20922">
    <property type="entry name" value="DNL-TYPE ZINC FINGER PROTEIN"/>
    <property type="match status" value="1"/>
</dbReference>
<dbReference type="InterPro" id="IPR007853">
    <property type="entry name" value="Znf_DNL-typ"/>
</dbReference>
<dbReference type="GO" id="GO:0050821">
    <property type="term" value="P:protein stabilization"/>
    <property type="evidence" value="ECO:0007669"/>
    <property type="project" value="TreeGrafter"/>
</dbReference>
<sequence length="211" mass="22314">MISGLSRRAGTLLSRRRQLLASPSAFLDSPHNIISGGRFGGHAVESSSSSPQFAAATAPCQCSSGLRFFGDDSQLSGGGIAGDSEGGQPGEQSVPGRRPGEGRDMMMVFTCTVCETRAAKTMSRQSYEKGVVLVRCPGCQNLHLIADRYGWFGEPGSIEDYLAERGEEVFRGSDDGTLELTPEQLAGWSKKSAGEEKGNDGTVVDMKGLGE</sequence>
<dbReference type="InterPro" id="IPR024158">
    <property type="entry name" value="Mt_import_TIM15"/>
</dbReference>
<proteinExistence type="predicted"/>
<dbReference type="PANTHER" id="PTHR20922:SF13">
    <property type="entry name" value="DNL-TYPE ZINC FINGER PROTEIN"/>
    <property type="match status" value="1"/>
</dbReference>
<feature type="region of interest" description="Disordered" evidence="5">
    <location>
        <begin position="77"/>
        <end position="103"/>
    </location>
</feature>
<name>A0A7S1X9S7_9CHLO</name>
<dbReference type="EMBL" id="HBGG01036562">
    <property type="protein sequence ID" value="CAD9216746.1"/>
    <property type="molecule type" value="Transcribed_RNA"/>
</dbReference>
<dbReference type="GO" id="GO:0030150">
    <property type="term" value="P:protein import into mitochondrial matrix"/>
    <property type="evidence" value="ECO:0007669"/>
    <property type="project" value="TreeGrafter"/>
</dbReference>
<keyword evidence="1" id="KW-0479">Metal-binding</keyword>
<gene>
    <name evidence="7" type="ORF">TCHU04912_LOCUS18993</name>
</gene>
<feature type="compositionally biased region" description="Gly residues" evidence="5">
    <location>
        <begin position="77"/>
        <end position="89"/>
    </location>
</feature>
<evidence type="ECO:0000256" key="3">
    <source>
        <dbReference type="ARBA" id="ARBA00022833"/>
    </source>
</evidence>
<keyword evidence="3" id="KW-0862">Zinc</keyword>
<keyword evidence="2 4" id="KW-0863">Zinc-finger</keyword>
<feature type="domain" description="DNL-type" evidence="6">
    <location>
        <begin position="100"/>
        <end position="194"/>
    </location>
</feature>
<evidence type="ECO:0000259" key="6">
    <source>
        <dbReference type="PROSITE" id="PS51501"/>
    </source>
</evidence>
<evidence type="ECO:0000256" key="4">
    <source>
        <dbReference type="PROSITE-ProRule" id="PRU00834"/>
    </source>
</evidence>
<dbReference type="GO" id="GO:0005739">
    <property type="term" value="C:mitochondrion"/>
    <property type="evidence" value="ECO:0007669"/>
    <property type="project" value="TreeGrafter"/>
</dbReference>
<dbReference type="GO" id="GO:0006457">
    <property type="term" value="P:protein folding"/>
    <property type="evidence" value="ECO:0007669"/>
    <property type="project" value="TreeGrafter"/>
</dbReference>
<dbReference type="AlphaFoldDB" id="A0A7S1X9S7"/>
<feature type="region of interest" description="Disordered" evidence="5">
    <location>
        <begin position="173"/>
        <end position="211"/>
    </location>
</feature>
<dbReference type="PROSITE" id="PS51501">
    <property type="entry name" value="ZF_DNL"/>
    <property type="match status" value="1"/>
</dbReference>
<dbReference type="GO" id="GO:0008270">
    <property type="term" value="F:zinc ion binding"/>
    <property type="evidence" value="ECO:0007669"/>
    <property type="project" value="UniProtKB-KW"/>
</dbReference>
<dbReference type="GO" id="GO:0051087">
    <property type="term" value="F:protein-folding chaperone binding"/>
    <property type="evidence" value="ECO:0007669"/>
    <property type="project" value="TreeGrafter"/>
</dbReference>
<evidence type="ECO:0000313" key="7">
    <source>
        <dbReference type="EMBL" id="CAD9216746.1"/>
    </source>
</evidence>
<evidence type="ECO:0000256" key="5">
    <source>
        <dbReference type="SAM" id="MobiDB-lite"/>
    </source>
</evidence>
<evidence type="ECO:0000256" key="2">
    <source>
        <dbReference type="ARBA" id="ARBA00022771"/>
    </source>
</evidence>
<organism evidence="7">
    <name type="scientific">Tetraselmis chuii</name>
    <dbReference type="NCBI Taxonomy" id="63592"/>
    <lineage>
        <taxon>Eukaryota</taxon>
        <taxon>Viridiplantae</taxon>
        <taxon>Chlorophyta</taxon>
        <taxon>core chlorophytes</taxon>
        <taxon>Chlorodendrophyceae</taxon>
        <taxon>Chlorodendrales</taxon>
        <taxon>Chlorodendraceae</taxon>
        <taxon>Tetraselmis</taxon>
    </lineage>
</organism>